<feature type="signal peptide" evidence="1">
    <location>
        <begin position="1"/>
        <end position="35"/>
    </location>
</feature>
<keyword evidence="1" id="KW-0732">Signal</keyword>
<proteinExistence type="predicted"/>
<dbReference type="Pfam" id="PF04311">
    <property type="entry name" value="DUF459"/>
    <property type="match status" value="1"/>
</dbReference>
<dbReference type="SUPFAM" id="SSF52266">
    <property type="entry name" value="SGNH hydrolase"/>
    <property type="match status" value="1"/>
</dbReference>
<protein>
    <recommendedName>
        <fullName evidence="3">SGNH hydrolase-type esterase domain-containing protein</fullName>
    </recommendedName>
</protein>
<accession>A0AAU7AXM5</accession>
<evidence type="ECO:0000256" key="1">
    <source>
        <dbReference type="SAM" id="SignalP"/>
    </source>
</evidence>
<dbReference type="KEGG" id="parq:DSM112329_03282"/>
<dbReference type="Gene3D" id="3.40.50.1110">
    <property type="entry name" value="SGNH hydrolase"/>
    <property type="match status" value="1"/>
</dbReference>
<name>A0AAU7AXM5_9ACTN</name>
<sequence>MSAPSPSTSLRRKAGRAGALALLAATLLGAGPVEEAPSPTGFLTVTRYETGYVAVSVAGQARGRSVTFSEVVGKRTGPIVTLPLVDGKAHVYKAVAWRCGRPLRHFSATVTDQDGTQRTAIADIRTPGCDNRVSMIVADRAKRGELVEVALVDRWGLGNRVVDLCAGGAGLTHSCRKVSLAKGDGRVVRRYRPKADGQLRIALKIAGRKVTERVAVGRAKPLPSTAGFGLLTTGDSTIEGIDSVLDDALGSAARVLAESKPGAKLSGGGALDWLKWATEQEQKLTPRVVVISLGANEGYPVERVDTGKEVDCCDAAWIIGMAAAQRRLMQVYRQGSGNASVVWLLQPTPRSPARARVQAAVNTAAYIAAVGLPYVHLLDLGPLFTPGGVYRDNQDLDGEQVRVRAPDGIHLSGVGQRIAGDAVVELLTRKGLLD</sequence>
<feature type="chain" id="PRO_5043649719" description="SGNH hydrolase-type esterase domain-containing protein" evidence="1">
    <location>
        <begin position="36"/>
        <end position="434"/>
    </location>
</feature>
<gene>
    <name evidence="2" type="ORF">DSM112329_03282</name>
</gene>
<organism evidence="2">
    <name type="scientific">Paraconexibacter sp. AEG42_29</name>
    <dbReference type="NCBI Taxonomy" id="2997339"/>
    <lineage>
        <taxon>Bacteria</taxon>
        <taxon>Bacillati</taxon>
        <taxon>Actinomycetota</taxon>
        <taxon>Thermoleophilia</taxon>
        <taxon>Solirubrobacterales</taxon>
        <taxon>Paraconexibacteraceae</taxon>
        <taxon>Paraconexibacter</taxon>
    </lineage>
</organism>
<evidence type="ECO:0008006" key="3">
    <source>
        <dbReference type="Google" id="ProtNLM"/>
    </source>
</evidence>
<dbReference type="InterPro" id="IPR007407">
    <property type="entry name" value="DUF459"/>
</dbReference>
<dbReference type="AlphaFoldDB" id="A0AAU7AXM5"/>
<evidence type="ECO:0000313" key="2">
    <source>
        <dbReference type="EMBL" id="XAY06412.1"/>
    </source>
</evidence>
<reference evidence="2" key="1">
    <citation type="submission" date="2022-12" db="EMBL/GenBank/DDBJ databases">
        <title>Paraconexibacter alkalitolerans sp. nov. and Baekduia alba sp. nov., isolated from soil and emended description of the genera Paraconexibacter (Chun et al., 2020) and Baekduia (An et al., 2020).</title>
        <authorList>
            <person name="Vieira S."/>
            <person name="Huber K.J."/>
            <person name="Geppert A."/>
            <person name="Wolf J."/>
            <person name="Neumann-Schaal M."/>
            <person name="Muesken M."/>
            <person name="Overmann J."/>
        </authorList>
    </citation>
    <scope>NUCLEOTIDE SEQUENCE</scope>
    <source>
        <strain evidence="2">AEG42_29</strain>
    </source>
</reference>
<dbReference type="RefSeq" id="WP_354697646.1">
    <property type="nucleotide sequence ID" value="NZ_CP114014.1"/>
</dbReference>
<dbReference type="InterPro" id="IPR036514">
    <property type="entry name" value="SGNH_hydro_sf"/>
</dbReference>
<dbReference type="EMBL" id="CP114014">
    <property type="protein sequence ID" value="XAY06412.1"/>
    <property type="molecule type" value="Genomic_DNA"/>
</dbReference>